<evidence type="ECO:0000313" key="1">
    <source>
        <dbReference type="EMBL" id="MBW90280.1"/>
    </source>
</evidence>
<dbReference type="AlphaFoldDB" id="A0A2P2J9X5"/>
<name>A0A2P2J9X5_RHIMU</name>
<organism evidence="1">
    <name type="scientific">Rhizophora mucronata</name>
    <name type="common">Asiatic mangrove</name>
    <dbReference type="NCBI Taxonomy" id="61149"/>
    <lineage>
        <taxon>Eukaryota</taxon>
        <taxon>Viridiplantae</taxon>
        <taxon>Streptophyta</taxon>
        <taxon>Embryophyta</taxon>
        <taxon>Tracheophyta</taxon>
        <taxon>Spermatophyta</taxon>
        <taxon>Magnoliopsida</taxon>
        <taxon>eudicotyledons</taxon>
        <taxon>Gunneridae</taxon>
        <taxon>Pentapetalae</taxon>
        <taxon>rosids</taxon>
        <taxon>fabids</taxon>
        <taxon>Malpighiales</taxon>
        <taxon>Rhizophoraceae</taxon>
        <taxon>Rhizophora</taxon>
    </lineage>
</organism>
<reference evidence="1" key="1">
    <citation type="submission" date="2018-02" db="EMBL/GenBank/DDBJ databases">
        <title>Rhizophora mucronata_Transcriptome.</title>
        <authorList>
            <person name="Meera S.P."/>
            <person name="Sreeshan A."/>
            <person name="Augustine A."/>
        </authorList>
    </citation>
    <scope>NUCLEOTIDE SEQUENCE</scope>
    <source>
        <tissue evidence="1">Leaf</tissue>
    </source>
</reference>
<protein>
    <submittedName>
        <fullName evidence="1">Uncharacterized protein</fullName>
    </submittedName>
</protein>
<proteinExistence type="predicted"/>
<sequence length="31" mass="3590">MNLTCFFLLMPGRTIKTKFLSSSYEACKFIV</sequence>
<dbReference type="EMBL" id="GGEC01009797">
    <property type="protein sequence ID" value="MBW90280.1"/>
    <property type="molecule type" value="Transcribed_RNA"/>
</dbReference>
<accession>A0A2P2J9X5</accession>